<evidence type="ECO:0000256" key="10">
    <source>
        <dbReference type="PROSITE-ProRule" id="PRU00259"/>
    </source>
</evidence>
<evidence type="ECO:0000256" key="7">
    <source>
        <dbReference type="ARBA" id="ARBA00022889"/>
    </source>
</evidence>
<dbReference type="InterPro" id="IPR016024">
    <property type="entry name" value="ARM-type_fold"/>
</dbReference>
<feature type="compositionally biased region" description="Polar residues" evidence="11">
    <location>
        <begin position="261"/>
        <end position="347"/>
    </location>
</feature>
<feature type="repeat" description="ARM" evidence="10">
    <location>
        <begin position="1329"/>
        <end position="1372"/>
    </location>
</feature>
<feature type="compositionally biased region" description="Polar residues" evidence="11">
    <location>
        <begin position="1120"/>
        <end position="1129"/>
    </location>
</feature>
<dbReference type="GO" id="GO:0005737">
    <property type="term" value="C:cytoplasm"/>
    <property type="evidence" value="ECO:0007669"/>
    <property type="project" value="UniProtKB-SubCell"/>
</dbReference>
<feature type="compositionally biased region" description="Acidic residues" evidence="11">
    <location>
        <begin position="1150"/>
        <end position="1160"/>
    </location>
</feature>
<keyword evidence="6" id="KW-0677">Repeat</keyword>
<sequence>MEEYEARSAASILASVKEQEARFEQLTRALEEERRHVSLQLERANMPRNDHLPWQQVVMQVTRVMERGMQAPPITSPIHWLYQSSHPPIHCLYQSSHPPILTSTNPLPLPILTSTNPHIHQSSASTNPHIHQSTASTNPHIHQSSHPPILCLYQSSHPPIHCLYQSSHPPILCLYQSSHLTILRLYQSSHPPIHCLYQSSHPPILCLYQSSHPPILCLYQSSHPPILCLYQSSHPPIHCLYQSSHPPIHCLYQSSASTNPHIHQSSASTNPHIHQSSASTNPHIHQSSASTNPHIHQSSASTNPHIHQSTASTNPHIHQSSASTNPHIHQSTASTNPHIHQSTASTNPHIHQSSHPPIHCLYQSSHPPILTSTNPLPLPILTSTNPLPLPILTSTNPLPLPILTSTNPLHQSSSPILSTNPHITASTNPHIHQSSHPPIHCLYQSSHPPILTSTNPLPLPILTSTNPLPLPILTSTNPHIHQSSASTNPHIHQSTASTNPHIHQSLPLPILTSTNPHIHQSSASTNPHIHQSTASTNPHIHQSSASTNPHIHQSTASTNPPLPILTSTNPLPPPILTSTNPTASTNPHIHQSSSTNPHIHQSSHPPIHCLYQSSHPPISASTNPHIHQSSHPPILCLYQSSHPPIHPPPILTSTNPLPLPILTSTNPLPLPILTSNQSIPASTNPHIHQSSHPNNPLPLPILTSTNPLPLPILTSTNPLPLPILTSTNPHIQQSSASTNPHIHQSTASTNPHITKSYCLYQSSHPPILTSTNPLPLPILTSTNPLPLPILTSTSLLPLPILTSTNPLPLPILTSTNPLPLPILTSPKPNPPPLPLPILTSHHTLPLSIHRLHQSSASIILERRGDDHFKLTNHHSRKAPLAQIQWRIQCRSCEASHGHQSDPPQAPCCKRAVVSDAVILTDRLSPSITLTQCTHNPEEQSPSNQTSLAMMQEPQEVVEETVTIEEDPGTPTSHVSVVTSEDGTTRRTETKVTKMVKTVTTRTVRQVPLGPDGLPVADGSSPLGSYTDSIDRRFMKNGERFVTPQATSTLTRSYNHSNYGDSYYSPHDAYGDVCDNYGSLSRGLNYRPYRPYGYRMENSYTLPIRRDDYGHMAQPQVPVGGSSTVDLNRSQPERFQPEPYGLEDDRRSLGPDDEEPYELEPDYSTASRRTLPSAARAIRDPLRNGPRVRGYDDPIESELIDERHRYAPGVYPAPLAQPERGSTASLDGGIDAGLLRQDPRCWRDPDLPEVIAMLGHPLDPVKANAAAYLQHLCYENDPVKKAVRQLNGIPALVALLEHPKGEVQRKACGALRNLSFGKDNENKVAIRSCDGIPALVRLLRKSGDAEVRELVTGTLWNLSSYEPLKMVIINHALQTMTNEVIIPHSGWEAEPNEDSKPRDAQWTTVFKNTSGCLRNVSSDGAEARRRLRECDGLVDALLHALLSAVGKKDMDNKSVENCVCIMRNLSYHVHKEVPGAEKYQDPSSLQAPGSTGTHRKKKDDAGCFGGKKAKGRRNGDNDKNYDTMDLPKRTEPTKGFELLYQPEVVRLYLSLLTESQNYNTLEAAAGALQNLSAGQWTWSNYIRATVRKEKGLPILVELLRSDSDKVVRAIAIALRNLSIDRRNKDLIGSYAMRDLVSNLPSGQQRPAKNLEEDTVVAVLNTIHEIVTDSSENARSLIMAQAIDKLVAIHRTSQSARETKAASHILQTVWSYKELRNTLTKDGWNKTHFQPTAAVAPKGSKSSKSGYDDSTLPLMEKNQDGYSTIDQRDKDCKYKTSDASSDLTEREPLKIENYCVFY</sequence>
<dbReference type="Gene3D" id="1.25.10.10">
    <property type="entry name" value="Leucine-rich Repeat Variant"/>
    <property type="match status" value="1"/>
</dbReference>
<dbReference type="PANTHER" id="PTHR10372">
    <property type="entry name" value="PLAKOPHILLIN-RELATED"/>
    <property type="match status" value="1"/>
</dbReference>
<evidence type="ECO:0000256" key="4">
    <source>
        <dbReference type="ARBA" id="ARBA00005462"/>
    </source>
</evidence>
<dbReference type="Proteomes" id="UP001274896">
    <property type="component" value="Unassembled WGS sequence"/>
</dbReference>
<dbReference type="InterPro" id="IPR028435">
    <property type="entry name" value="Plakophilin/d_Catenin"/>
</dbReference>
<evidence type="ECO:0000256" key="6">
    <source>
        <dbReference type="ARBA" id="ARBA00022737"/>
    </source>
</evidence>
<keyword evidence="7" id="KW-0130">Cell adhesion</keyword>
<dbReference type="EMBL" id="JAUCMX010000021">
    <property type="protein sequence ID" value="KAK3514699.1"/>
    <property type="molecule type" value="Genomic_DNA"/>
</dbReference>
<dbReference type="GO" id="GO:0098609">
    <property type="term" value="P:cell-cell adhesion"/>
    <property type="evidence" value="ECO:0007669"/>
    <property type="project" value="InterPro"/>
</dbReference>
<evidence type="ECO:0008006" key="14">
    <source>
        <dbReference type="Google" id="ProtNLM"/>
    </source>
</evidence>
<feature type="region of interest" description="Disordered" evidence="11">
    <location>
        <begin position="481"/>
        <end position="562"/>
    </location>
</feature>
<feature type="compositionally biased region" description="Polar residues" evidence="11">
    <location>
        <begin position="481"/>
        <end position="502"/>
    </location>
</feature>
<dbReference type="Pfam" id="PF00514">
    <property type="entry name" value="Arm"/>
    <property type="match status" value="4"/>
</dbReference>
<evidence type="ECO:0000256" key="11">
    <source>
        <dbReference type="SAM" id="MobiDB-lite"/>
    </source>
</evidence>
<comment type="caution">
    <text evidence="12">The sequence shown here is derived from an EMBL/GenBank/DDBJ whole genome shotgun (WGS) entry which is preliminary data.</text>
</comment>
<feature type="region of interest" description="Disordered" evidence="11">
    <location>
        <begin position="1110"/>
        <end position="1189"/>
    </location>
</feature>
<reference evidence="12" key="1">
    <citation type="submission" date="2023-06" db="EMBL/GenBank/DDBJ databases">
        <title>Male Hemibagrus guttatus genome.</title>
        <authorList>
            <person name="Bian C."/>
        </authorList>
    </citation>
    <scope>NUCLEOTIDE SEQUENCE</scope>
    <source>
        <strain evidence="12">Male_cb2023</strain>
        <tissue evidence="12">Muscle</tissue>
    </source>
</reference>
<dbReference type="FunFam" id="1.25.10.10:FF:000007">
    <property type="entry name" value="ARVCF, delta catenin family member"/>
    <property type="match status" value="1"/>
</dbReference>
<feature type="compositionally biased region" description="Polar residues" evidence="11">
    <location>
        <begin position="969"/>
        <end position="981"/>
    </location>
</feature>
<evidence type="ECO:0000256" key="5">
    <source>
        <dbReference type="ARBA" id="ARBA00022490"/>
    </source>
</evidence>
<feature type="compositionally biased region" description="Basic and acidic residues" evidence="11">
    <location>
        <begin position="1512"/>
        <end position="1526"/>
    </location>
</feature>
<feature type="compositionally biased region" description="Polar residues" evidence="11">
    <location>
        <begin position="511"/>
        <end position="562"/>
    </location>
</feature>
<dbReference type="PANTHER" id="PTHR10372:SF5">
    <property type="entry name" value="SPLICING REGULATOR ARVCF"/>
    <property type="match status" value="1"/>
</dbReference>
<evidence type="ECO:0000256" key="9">
    <source>
        <dbReference type="ARBA" id="ARBA00023242"/>
    </source>
</evidence>
<protein>
    <recommendedName>
        <fullName evidence="14">ARVCF delta catenin family member</fullName>
    </recommendedName>
</protein>
<feature type="compositionally biased region" description="Polar residues" evidence="11">
    <location>
        <begin position="1480"/>
        <end position="1491"/>
    </location>
</feature>
<evidence type="ECO:0000313" key="13">
    <source>
        <dbReference type="Proteomes" id="UP001274896"/>
    </source>
</evidence>
<feature type="region of interest" description="Disordered" evidence="11">
    <location>
        <begin position="120"/>
        <end position="139"/>
    </location>
</feature>
<evidence type="ECO:0000256" key="1">
    <source>
        <dbReference type="ARBA" id="ARBA00004123"/>
    </source>
</evidence>
<dbReference type="SUPFAM" id="SSF48371">
    <property type="entry name" value="ARM repeat"/>
    <property type="match status" value="1"/>
</dbReference>
<keyword evidence="8" id="KW-0965">Cell junction</keyword>
<dbReference type="InterPro" id="IPR000225">
    <property type="entry name" value="Armadillo"/>
</dbReference>
<keyword evidence="5" id="KW-0963">Cytoplasm</keyword>
<gene>
    <name evidence="12" type="ORF">QTP70_027946</name>
</gene>
<feature type="region of interest" description="Disordered" evidence="11">
    <location>
        <begin position="1728"/>
        <end position="1758"/>
    </location>
</feature>
<feature type="repeat" description="ARM" evidence="10">
    <location>
        <begin position="1589"/>
        <end position="1626"/>
    </location>
</feature>
<feature type="region of interest" description="Disordered" evidence="11">
    <location>
        <begin position="1475"/>
        <end position="1526"/>
    </location>
</feature>
<feature type="compositionally biased region" description="Low complexity" evidence="11">
    <location>
        <begin position="348"/>
        <end position="359"/>
    </location>
</feature>
<name>A0AAE0Q6Y0_9TELE</name>
<organism evidence="12 13">
    <name type="scientific">Hemibagrus guttatus</name>
    <dbReference type="NCBI Taxonomy" id="175788"/>
    <lineage>
        <taxon>Eukaryota</taxon>
        <taxon>Metazoa</taxon>
        <taxon>Chordata</taxon>
        <taxon>Craniata</taxon>
        <taxon>Vertebrata</taxon>
        <taxon>Euteleostomi</taxon>
        <taxon>Actinopterygii</taxon>
        <taxon>Neopterygii</taxon>
        <taxon>Teleostei</taxon>
        <taxon>Ostariophysi</taxon>
        <taxon>Siluriformes</taxon>
        <taxon>Bagridae</taxon>
        <taxon>Hemibagrus</taxon>
    </lineage>
</organism>
<proteinExistence type="inferred from homology"/>
<dbReference type="GO" id="GO:0005886">
    <property type="term" value="C:plasma membrane"/>
    <property type="evidence" value="ECO:0007669"/>
    <property type="project" value="TreeGrafter"/>
</dbReference>
<evidence type="ECO:0000313" key="12">
    <source>
        <dbReference type="EMBL" id="KAK3514699.1"/>
    </source>
</evidence>
<dbReference type="SMART" id="SM00185">
    <property type="entry name" value="ARM"/>
    <property type="match status" value="6"/>
</dbReference>
<feature type="region of interest" description="Disordered" evidence="11">
    <location>
        <begin position="261"/>
        <end position="362"/>
    </location>
</feature>
<keyword evidence="13" id="KW-1185">Reference proteome</keyword>
<dbReference type="GO" id="GO:0005634">
    <property type="term" value="C:nucleus"/>
    <property type="evidence" value="ECO:0007669"/>
    <property type="project" value="UniProtKB-SubCell"/>
</dbReference>
<feature type="compositionally biased region" description="Polar residues" evidence="11">
    <location>
        <begin position="582"/>
        <end position="596"/>
    </location>
</feature>
<comment type="subcellular location">
    <subcellularLocation>
        <location evidence="3">Cell junction</location>
        <location evidence="3">Adherens junction</location>
    </subcellularLocation>
    <subcellularLocation>
        <location evidence="2">Cytoplasm</location>
    </subcellularLocation>
    <subcellularLocation>
        <location evidence="1">Nucleus</location>
    </subcellularLocation>
</comment>
<keyword evidence="9" id="KW-0539">Nucleus</keyword>
<evidence type="ECO:0000256" key="8">
    <source>
        <dbReference type="ARBA" id="ARBA00022949"/>
    </source>
</evidence>
<feature type="region of interest" description="Disordered" evidence="11">
    <location>
        <begin position="964"/>
        <end position="988"/>
    </location>
</feature>
<comment type="similarity">
    <text evidence="4">Belongs to the beta-catenin family.</text>
</comment>
<dbReference type="InterPro" id="IPR011989">
    <property type="entry name" value="ARM-like"/>
</dbReference>
<feature type="repeat" description="ARM" evidence="10">
    <location>
        <begin position="1286"/>
        <end position="1323"/>
    </location>
</feature>
<accession>A0AAE0Q6Y0</accession>
<feature type="region of interest" description="Disordered" evidence="11">
    <location>
        <begin position="582"/>
        <end position="603"/>
    </location>
</feature>
<evidence type="ECO:0000256" key="3">
    <source>
        <dbReference type="ARBA" id="ARBA00004536"/>
    </source>
</evidence>
<dbReference type="GO" id="GO:0005912">
    <property type="term" value="C:adherens junction"/>
    <property type="evidence" value="ECO:0007669"/>
    <property type="project" value="UniProtKB-SubCell"/>
</dbReference>
<dbReference type="PROSITE" id="PS50176">
    <property type="entry name" value="ARM_REPEAT"/>
    <property type="match status" value="3"/>
</dbReference>
<evidence type="ECO:0000256" key="2">
    <source>
        <dbReference type="ARBA" id="ARBA00004496"/>
    </source>
</evidence>